<feature type="compositionally biased region" description="Polar residues" evidence="1">
    <location>
        <begin position="633"/>
        <end position="642"/>
    </location>
</feature>
<feature type="compositionally biased region" description="Low complexity" evidence="1">
    <location>
        <begin position="746"/>
        <end position="756"/>
    </location>
</feature>
<evidence type="ECO:0000313" key="3">
    <source>
        <dbReference type="Proteomes" id="UP000307440"/>
    </source>
</evidence>
<feature type="compositionally biased region" description="Low complexity" evidence="1">
    <location>
        <begin position="476"/>
        <end position="489"/>
    </location>
</feature>
<dbReference type="EMBL" id="ML210402">
    <property type="protein sequence ID" value="TFK18424.1"/>
    <property type="molecule type" value="Genomic_DNA"/>
</dbReference>
<evidence type="ECO:0000313" key="2">
    <source>
        <dbReference type="EMBL" id="TFK18424.1"/>
    </source>
</evidence>
<proteinExistence type="predicted"/>
<sequence length="1047" mass="112166">MVSPNLAPPGLVHPTTLHGGGCIPPLGHPLGPLDPEDSMEVDNHLAIYMAHMACTQLQSQEPGTQVQGPDLTITHAVPAEDNITSKKTPLSAGPARYNLCRNCNGNKAEGDSRSAPPGALTNLPVAMSQGPDPTNPPALKQSLSVPGATSQGPDNLAPALAGAVSPPADVTSLAHAVGSPVEQDRQDLGNLEWENLTRARLDLTKFTTTATLSLTATTPECQESTALEHQAHPPPVDVDDIFSLPGTRSGKALSPSEALLDKALERPPKSFPATTSPPPSHRFDIGRPTTENTAIINEGVKEMINIAQQVSNRINRPLETIAKAFMSQAGLWSPKGLGSRDNKWNNFLGLFKTQPELVKELCQMDAGKDAPKYWPVFRALLDYKCLLVMNQEIKQFTEDENQGDQQETFQKKCAQIQRLFPALSMSADVEGFFGLVGAVNNKDKGIYHIHCTPSAQGYFLDRLNVTEDAVIVSKASTSSTSRTTSHNTSVKPEPSNSDDITLTKRTSVKAQDEMTILWAMAHGKLSVWFQSAAISIGKIIKWNTMVGTLVDAGLTILDWGFRVPLFWEGRGNGKKSGGIRDIGVEAMRDLIASFDGHTQPRFVSCKVHGPVRCPFSSKLPLRTTLLKSLAAEDSSTAPSTTRAHVGNGHLSPAVRSISVQQGKRRREIVLSDDNNKPLASRPIPKPRTKRRDLEVIHAGANLPPVLFKDDAEDQTFIPSDSDQDTPRPCRKKVASLPLSVDDESPHGSPESEPSPSKVICNPAYSQAKSTLLDIRLPGSAVIKKIRDPLQLFTQTPKKAHTSGDPYTKVYTDINAIPIPPDPSLPLSGYKIGTPMFPATRATAKSPPFPAFLQQMARSQSAFPVPSASTSASSLEAAPAPVPEPPLPNHFAQMSGLQSQQAAQTPAIPFGYQTQPLAPPAGNFGYHAQPSAPPVIPFTWQLPPTAPAAPFAYQAQSSATPLTSFAATVPSMASFDAAPPAPATQSTAFAAAGPSMTSFSTSPAAPTAADIQRFTRMAGKYDNYVLWVEQTGGKAVSFSKFLKLHTPT</sequence>
<feature type="compositionally biased region" description="Polar residues" evidence="1">
    <location>
        <begin position="141"/>
        <end position="153"/>
    </location>
</feature>
<evidence type="ECO:0000256" key="1">
    <source>
        <dbReference type="SAM" id="MobiDB-lite"/>
    </source>
</evidence>
<reference evidence="2 3" key="1">
    <citation type="journal article" date="2019" name="Nat. Ecol. Evol.">
        <title>Megaphylogeny resolves global patterns of mushroom evolution.</title>
        <authorList>
            <person name="Varga T."/>
            <person name="Krizsan K."/>
            <person name="Foldi C."/>
            <person name="Dima B."/>
            <person name="Sanchez-Garcia M."/>
            <person name="Sanchez-Ramirez S."/>
            <person name="Szollosi G.J."/>
            <person name="Szarkandi J.G."/>
            <person name="Papp V."/>
            <person name="Albert L."/>
            <person name="Andreopoulos W."/>
            <person name="Angelini C."/>
            <person name="Antonin V."/>
            <person name="Barry K.W."/>
            <person name="Bougher N.L."/>
            <person name="Buchanan P."/>
            <person name="Buyck B."/>
            <person name="Bense V."/>
            <person name="Catcheside P."/>
            <person name="Chovatia M."/>
            <person name="Cooper J."/>
            <person name="Damon W."/>
            <person name="Desjardin D."/>
            <person name="Finy P."/>
            <person name="Geml J."/>
            <person name="Haridas S."/>
            <person name="Hughes K."/>
            <person name="Justo A."/>
            <person name="Karasinski D."/>
            <person name="Kautmanova I."/>
            <person name="Kiss B."/>
            <person name="Kocsube S."/>
            <person name="Kotiranta H."/>
            <person name="LaButti K.M."/>
            <person name="Lechner B.E."/>
            <person name="Liimatainen K."/>
            <person name="Lipzen A."/>
            <person name="Lukacs Z."/>
            <person name="Mihaltcheva S."/>
            <person name="Morgado L.N."/>
            <person name="Niskanen T."/>
            <person name="Noordeloos M.E."/>
            <person name="Ohm R.A."/>
            <person name="Ortiz-Santana B."/>
            <person name="Ovrebo C."/>
            <person name="Racz N."/>
            <person name="Riley R."/>
            <person name="Savchenko A."/>
            <person name="Shiryaev A."/>
            <person name="Soop K."/>
            <person name="Spirin V."/>
            <person name="Szebenyi C."/>
            <person name="Tomsovsky M."/>
            <person name="Tulloss R.E."/>
            <person name="Uehling J."/>
            <person name="Grigoriev I.V."/>
            <person name="Vagvolgyi C."/>
            <person name="Papp T."/>
            <person name="Martin F.M."/>
            <person name="Miettinen O."/>
            <person name="Hibbett D.S."/>
            <person name="Nagy L.G."/>
        </authorList>
    </citation>
    <scope>NUCLEOTIDE SEQUENCE [LARGE SCALE GENOMIC DNA]</scope>
    <source>
        <strain evidence="2 3">CBS 121175</strain>
    </source>
</reference>
<feature type="region of interest" description="Disordered" evidence="1">
    <location>
        <begin position="736"/>
        <end position="758"/>
    </location>
</feature>
<organism evidence="2 3">
    <name type="scientific">Coprinopsis marcescibilis</name>
    <name type="common">Agaric fungus</name>
    <name type="synonym">Psathyrella marcescibilis</name>
    <dbReference type="NCBI Taxonomy" id="230819"/>
    <lineage>
        <taxon>Eukaryota</taxon>
        <taxon>Fungi</taxon>
        <taxon>Dikarya</taxon>
        <taxon>Basidiomycota</taxon>
        <taxon>Agaricomycotina</taxon>
        <taxon>Agaricomycetes</taxon>
        <taxon>Agaricomycetidae</taxon>
        <taxon>Agaricales</taxon>
        <taxon>Agaricineae</taxon>
        <taxon>Psathyrellaceae</taxon>
        <taxon>Coprinopsis</taxon>
    </lineage>
</organism>
<feature type="region of interest" description="Disordered" evidence="1">
    <location>
        <begin position="476"/>
        <end position="504"/>
    </location>
</feature>
<feature type="region of interest" description="Disordered" evidence="1">
    <location>
        <begin position="108"/>
        <end position="157"/>
    </location>
</feature>
<name>A0A5C3KEV9_COPMA</name>
<feature type="region of interest" description="Disordered" evidence="1">
    <location>
        <begin position="267"/>
        <end position="287"/>
    </location>
</feature>
<dbReference type="Proteomes" id="UP000307440">
    <property type="component" value="Unassembled WGS sequence"/>
</dbReference>
<accession>A0A5C3KEV9</accession>
<keyword evidence="3" id="KW-1185">Reference proteome</keyword>
<feature type="region of interest" description="Disordered" evidence="1">
    <location>
        <begin position="632"/>
        <end position="691"/>
    </location>
</feature>
<gene>
    <name evidence="2" type="ORF">FA15DRAFT_709870</name>
</gene>
<feature type="compositionally biased region" description="Polar residues" evidence="1">
    <location>
        <begin position="494"/>
        <end position="504"/>
    </location>
</feature>
<protein>
    <submittedName>
        <fullName evidence="2">Uncharacterized protein</fullName>
    </submittedName>
</protein>
<dbReference type="AlphaFoldDB" id="A0A5C3KEV9"/>